<organism evidence="4 5">
    <name type="scientific">Trichogramma kaykai</name>
    <dbReference type="NCBI Taxonomy" id="54128"/>
    <lineage>
        <taxon>Eukaryota</taxon>
        <taxon>Metazoa</taxon>
        <taxon>Ecdysozoa</taxon>
        <taxon>Arthropoda</taxon>
        <taxon>Hexapoda</taxon>
        <taxon>Insecta</taxon>
        <taxon>Pterygota</taxon>
        <taxon>Neoptera</taxon>
        <taxon>Endopterygota</taxon>
        <taxon>Hymenoptera</taxon>
        <taxon>Apocrita</taxon>
        <taxon>Proctotrupomorpha</taxon>
        <taxon>Chalcidoidea</taxon>
        <taxon>Trichogrammatidae</taxon>
        <taxon>Trichogramma</taxon>
    </lineage>
</organism>
<dbReference type="Pfam" id="PF02338">
    <property type="entry name" value="OTU"/>
    <property type="match status" value="1"/>
</dbReference>
<evidence type="ECO:0000256" key="2">
    <source>
        <dbReference type="SAM" id="MobiDB-lite"/>
    </source>
</evidence>
<keyword evidence="5" id="KW-1185">Reference proteome</keyword>
<evidence type="ECO:0000313" key="4">
    <source>
        <dbReference type="EMBL" id="KAL3406807.1"/>
    </source>
</evidence>
<feature type="domain" description="OTU" evidence="3">
    <location>
        <begin position="150"/>
        <end position="290"/>
    </location>
</feature>
<dbReference type="PANTHER" id="PTHR12419">
    <property type="entry name" value="OTU DOMAIN CONTAINING PROTEIN"/>
    <property type="match status" value="1"/>
</dbReference>
<name>A0ABD2XNA3_9HYME</name>
<sequence>MSNDNNAEEQLYAQHKKEKKDLQAKIQVLKKSICKGDKKKKKEVTEEIAKLELDLNRKHDEEVAQLKLSEVKIDNCDDQDTNGSDDKCDDNEKEIKPTVRVSKAQKRREKKETAEKERNQRILEQEALNVHGKRHIETQAIKNILLKRDLMIHEVPSDGHCLYNAVAHQLKAIDHSSLLGHVDLRQKTAVHLRENSDSFLPFIANPDSDDLLSDEQYEKYCDDVAKTSTWGGDIELQVLSNVLKCPIEVIQASGAPYLVGSEFESERKLTLTYHRHMYHLGAHYNSVTKYVKAAES</sequence>
<dbReference type="SUPFAM" id="SSF54001">
    <property type="entry name" value="Cysteine proteinases"/>
    <property type="match status" value="1"/>
</dbReference>
<reference evidence="4 5" key="1">
    <citation type="journal article" date="2024" name="bioRxiv">
        <title>A reference genome for Trichogramma kaykai: A tiny desert-dwelling parasitoid wasp with competing sex-ratio distorters.</title>
        <authorList>
            <person name="Culotta J."/>
            <person name="Lindsey A.R."/>
        </authorList>
    </citation>
    <scope>NUCLEOTIDE SEQUENCE [LARGE SCALE GENOMIC DNA]</scope>
    <source>
        <strain evidence="4 5">KSX58</strain>
    </source>
</reference>
<evidence type="ECO:0000313" key="5">
    <source>
        <dbReference type="Proteomes" id="UP001627154"/>
    </source>
</evidence>
<proteinExistence type="predicted"/>
<dbReference type="InterPro" id="IPR049772">
    <property type="entry name" value="OTU_OTUD6"/>
</dbReference>
<evidence type="ECO:0000256" key="1">
    <source>
        <dbReference type="ARBA" id="ARBA00022801"/>
    </source>
</evidence>
<gene>
    <name evidence="4" type="ORF">TKK_000937</name>
</gene>
<dbReference type="GO" id="GO:0016787">
    <property type="term" value="F:hydrolase activity"/>
    <property type="evidence" value="ECO:0007669"/>
    <property type="project" value="UniProtKB-KW"/>
</dbReference>
<keyword evidence="1" id="KW-0378">Hydrolase</keyword>
<evidence type="ECO:0000259" key="3">
    <source>
        <dbReference type="PROSITE" id="PS50802"/>
    </source>
</evidence>
<dbReference type="PANTHER" id="PTHR12419:SF10">
    <property type="entry name" value="DEUBIQUITINASE OTUD6B"/>
    <property type="match status" value="1"/>
</dbReference>
<dbReference type="Proteomes" id="UP001627154">
    <property type="component" value="Unassembled WGS sequence"/>
</dbReference>
<dbReference type="InterPro" id="IPR038765">
    <property type="entry name" value="Papain-like_cys_pep_sf"/>
</dbReference>
<comment type="caution">
    <text evidence="4">The sequence shown here is derived from an EMBL/GenBank/DDBJ whole genome shotgun (WGS) entry which is preliminary data.</text>
</comment>
<dbReference type="CDD" id="cd22761">
    <property type="entry name" value="OTU_OTUD6"/>
    <property type="match status" value="1"/>
</dbReference>
<dbReference type="PROSITE" id="PS50802">
    <property type="entry name" value="OTU"/>
    <property type="match status" value="1"/>
</dbReference>
<accession>A0ABD2XNA3</accession>
<dbReference type="InterPro" id="IPR003323">
    <property type="entry name" value="OTU_dom"/>
</dbReference>
<dbReference type="Gene3D" id="3.90.70.80">
    <property type="match status" value="1"/>
</dbReference>
<protein>
    <recommendedName>
        <fullName evidence="3">OTU domain-containing protein</fullName>
    </recommendedName>
</protein>
<dbReference type="EMBL" id="JBJJXI010000018">
    <property type="protein sequence ID" value="KAL3406807.1"/>
    <property type="molecule type" value="Genomic_DNA"/>
</dbReference>
<dbReference type="InterPro" id="IPR050704">
    <property type="entry name" value="Peptidase_C85-like"/>
</dbReference>
<feature type="region of interest" description="Disordered" evidence="2">
    <location>
        <begin position="75"/>
        <end position="118"/>
    </location>
</feature>
<dbReference type="AlphaFoldDB" id="A0ABD2XNA3"/>
<feature type="region of interest" description="Disordered" evidence="2">
    <location>
        <begin position="1"/>
        <end position="21"/>
    </location>
</feature>